<accession>A0A645IBU5</accession>
<protein>
    <submittedName>
        <fullName evidence="1">Uncharacterized protein</fullName>
    </submittedName>
</protein>
<organism evidence="1">
    <name type="scientific">bioreactor metagenome</name>
    <dbReference type="NCBI Taxonomy" id="1076179"/>
    <lineage>
        <taxon>unclassified sequences</taxon>
        <taxon>metagenomes</taxon>
        <taxon>ecological metagenomes</taxon>
    </lineage>
</organism>
<dbReference type="AlphaFoldDB" id="A0A645IBU5"/>
<dbReference type="EMBL" id="VSSQ01110686">
    <property type="protein sequence ID" value="MPN48396.1"/>
    <property type="molecule type" value="Genomic_DNA"/>
</dbReference>
<evidence type="ECO:0000313" key="1">
    <source>
        <dbReference type="EMBL" id="MPN48396.1"/>
    </source>
</evidence>
<proteinExistence type="predicted"/>
<sequence>MAHEPFDEQEIERLRFEAGFYESKDQAKICAILQVAAHRSIEADTILLRALRKSVSWQIHQPPGLVDRKDVDELCEPRLGRDAGQPLLPCQHVQQRRLADV</sequence>
<name>A0A645IBU5_9ZZZZ</name>
<comment type="caution">
    <text evidence="1">The sequence shown here is derived from an EMBL/GenBank/DDBJ whole genome shotgun (WGS) entry which is preliminary data.</text>
</comment>
<gene>
    <name evidence="1" type="ORF">SDC9_196003</name>
</gene>
<reference evidence="1" key="1">
    <citation type="submission" date="2019-08" db="EMBL/GenBank/DDBJ databases">
        <authorList>
            <person name="Kucharzyk K."/>
            <person name="Murdoch R.W."/>
            <person name="Higgins S."/>
            <person name="Loffler F."/>
        </authorList>
    </citation>
    <scope>NUCLEOTIDE SEQUENCE</scope>
</reference>